<organism evidence="1 2">
    <name type="scientific">Streptomyces hyderabadensis</name>
    <dbReference type="NCBI Taxonomy" id="598549"/>
    <lineage>
        <taxon>Bacteria</taxon>
        <taxon>Bacillati</taxon>
        <taxon>Actinomycetota</taxon>
        <taxon>Actinomycetes</taxon>
        <taxon>Kitasatosporales</taxon>
        <taxon>Streptomycetaceae</taxon>
        <taxon>Streptomyces</taxon>
    </lineage>
</organism>
<protein>
    <submittedName>
        <fullName evidence="1">Uncharacterized protein</fullName>
    </submittedName>
</protein>
<comment type="caution">
    <text evidence="1">The sequence shown here is derived from an EMBL/GenBank/DDBJ whole genome shotgun (WGS) entry which is preliminary data.</text>
</comment>
<proteinExistence type="predicted"/>
<accession>A0ABP9I334</accession>
<sequence length="137" mass="15514">MSYTIEELLGIESATLEAIKELNPKVHNAVNHFDYYHEDPEEGIPEPTVEIHFHWSAVLDEDWEDGPDGDPRELWVYLTPKRWELAHILGDGNEDLPIILPASTNPRQAAETLVKVLTAEIPIPAHLPQPHQISDSQ</sequence>
<dbReference type="Proteomes" id="UP001500610">
    <property type="component" value="Unassembled WGS sequence"/>
</dbReference>
<evidence type="ECO:0000313" key="2">
    <source>
        <dbReference type="Proteomes" id="UP001500610"/>
    </source>
</evidence>
<keyword evidence="2" id="KW-1185">Reference proteome</keyword>
<dbReference type="EMBL" id="BAABIV010000011">
    <property type="protein sequence ID" value="GAA4986658.1"/>
    <property type="molecule type" value="Genomic_DNA"/>
</dbReference>
<gene>
    <name evidence="1" type="ORF">GCM10023257_27980</name>
</gene>
<evidence type="ECO:0000313" key="1">
    <source>
        <dbReference type="EMBL" id="GAA4986658.1"/>
    </source>
</evidence>
<reference evidence="2" key="1">
    <citation type="journal article" date="2019" name="Int. J. Syst. Evol. Microbiol.">
        <title>The Global Catalogue of Microorganisms (GCM) 10K type strain sequencing project: providing services to taxonomists for standard genome sequencing and annotation.</title>
        <authorList>
            <consortium name="The Broad Institute Genomics Platform"/>
            <consortium name="The Broad Institute Genome Sequencing Center for Infectious Disease"/>
            <person name="Wu L."/>
            <person name="Ma J."/>
        </authorList>
    </citation>
    <scope>NUCLEOTIDE SEQUENCE [LARGE SCALE GENOMIC DNA]</scope>
    <source>
        <strain evidence="2">JCM 17657</strain>
    </source>
</reference>
<dbReference type="RefSeq" id="WP_226027713.1">
    <property type="nucleotide sequence ID" value="NZ_BAABIV010000011.1"/>
</dbReference>
<name>A0ABP9I334_9ACTN</name>